<reference evidence="1" key="1">
    <citation type="submission" date="2023-08" db="EMBL/GenBank/DDBJ databases">
        <title>Emergence of clinically-relevant ST2 carbapenem-resistant Acinetobacter baumannii strains in hospital sewages in Zhejiang, East of China.</title>
        <authorList>
            <person name="Kaichao C."/>
            <person name="Zhang R."/>
        </authorList>
    </citation>
    <scope>NUCLEOTIDE SEQUENCE</scope>
    <source>
        <strain evidence="1">M-SY-60</strain>
    </source>
</reference>
<dbReference type="InterPro" id="IPR029058">
    <property type="entry name" value="AB_hydrolase_fold"/>
</dbReference>
<sequence>MKLILVHGIWQNSPKDKLEKQWIAYLKTGFENQNLDSKILDGLEIDFVYYNDVRKKYKVSKVELLDNNLFNQAMDPITLTASELIYEFGEPEHIRMMEQSNLLPNKYTALKILAKIIDGSRASVPLARIFAEEVFLYRNNDNYRNEVNQRFLNCLGYPSVVLGHSLGSVVTFNSLTNQNLPINTYITLGSPLAGKTFHNLVKPLAKPKCCNQKWINIYHNNDPVYMKELKTMDDNIEITSDAQNPHGISTYLTHKKTAQAIYDALTQ</sequence>
<evidence type="ECO:0000313" key="2">
    <source>
        <dbReference type="Proteomes" id="UP001243195"/>
    </source>
</evidence>
<proteinExistence type="predicted"/>
<dbReference type="EMBL" id="JAVIDA010000059">
    <property type="protein sequence ID" value="MDQ9073717.1"/>
    <property type="molecule type" value="Genomic_DNA"/>
</dbReference>
<gene>
    <name evidence="1" type="ORF">RFH51_19995</name>
</gene>
<evidence type="ECO:0000313" key="1">
    <source>
        <dbReference type="EMBL" id="MDQ9073717.1"/>
    </source>
</evidence>
<comment type="caution">
    <text evidence="1">The sequence shown here is derived from an EMBL/GenBank/DDBJ whole genome shotgun (WGS) entry which is preliminary data.</text>
</comment>
<evidence type="ECO:0008006" key="3">
    <source>
        <dbReference type="Google" id="ProtNLM"/>
    </source>
</evidence>
<organism evidence="1 2">
    <name type="scientific">Acinetobacter gerneri</name>
    <dbReference type="NCBI Taxonomy" id="202952"/>
    <lineage>
        <taxon>Bacteria</taxon>
        <taxon>Pseudomonadati</taxon>
        <taxon>Pseudomonadota</taxon>
        <taxon>Gammaproteobacteria</taxon>
        <taxon>Moraxellales</taxon>
        <taxon>Moraxellaceae</taxon>
        <taxon>Acinetobacter</taxon>
    </lineage>
</organism>
<protein>
    <recommendedName>
        <fullName evidence="3">Alpha/beta hydrolase</fullName>
    </recommendedName>
</protein>
<dbReference type="RefSeq" id="WP_308957511.1">
    <property type="nucleotide sequence ID" value="NZ_JAVICY010000061.1"/>
</dbReference>
<dbReference type="SUPFAM" id="SSF53474">
    <property type="entry name" value="alpha/beta-Hydrolases"/>
    <property type="match status" value="1"/>
</dbReference>
<accession>A0AAW8JMB2</accession>
<dbReference type="Proteomes" id="UP001243195">
    <property type="component" value="Unassembled WGS sequence"/>
</dbReference>
<name>A0AAW8JMB2_9GAMM</name>
<dbReference type="Gene3D" id="3.40.50.1820">
    <property type="entry name" value="alpha/beta hydrolase"/>
    <property type="match status" value="1"/>
</dbReference>
<dbReference type="AlphaFoldDB" id="A0AAW8JMB2"/>